<feature type="compositionally biased region" description="Basic and acidic residues" evidence="2">
    <location>
        <begin position="196"/>
        <end position="230"/>
    </location>
</feature>
<evidence type="ECO:0000313" key="4">
    <source>
        <dbReference type="EMBL" id="SKB56176.1"/>
    </source>
</evidence>
<keyword evidence="5" id="KW-1185">Reference proteome</keyword>
<evidence type="ECO:0000256" key="1">
    <source>
        <dbReference type="SAM" id="Coils"/>
    </source>
</evidence>
<sequence length="254" mass="29359">MRCTIFSLATLFIISLSAFAAPQNKEPQRKRLSEIPKELNLSAEQQKQLDALNAEFKAKMEEFKKSMDELKSKQGEWKGMADEHQKAIKELLTPEQMEKWKDMMPQMGKLRQFDSRKREFVTPDGDVLRYRGRDFIPGDSMKFGPHRRGFAPGDSLMQGSWMRGKGDRFSGLNLSDEQKTKLKALREEHRKKIGEMNTQHRAEMEKILTPEQLSKLKESQPAFDRKEKGNASDSVSAKGKKVEKNVQIKVKKRK</sequence>
<organism evidence="4 5">
    <name type="scientific">Parabacteroides chartae</name>
    <dbReference type="NCBI Taxonomy" id="1037355"/>
    <lineage>
        <taxon>Bacteria</taxon>
        <taxon>Pseudomonadati</taxon>
        <taxon>Bacteroidota</taxon>
        <taxon>Bacteroidia</taxon>
        <taxon>Bacteroidales</taxon>
        <taxon>Tannerellaceae</taxon>
        <taxon>Parabacteroides</taxon>
    </lineage>
</organism>
<evidence type="ECO:0008006" key="6">
    <source>
        <dbReference type="Google" id="ProtNLM"/>
    </source>
</evidence>
<feature type="chain" id="PRO_5010585237" description="LTXXQ motif family protein" evidence="3">
    <location>
        <begin position="21"/>
        <end position="254"/>
    </location>
</feature>
<dbReference type="AlphaFoldDB" id="A0A1T5C9Z2"/>
<dbReference type="EMBL" id="FUYQ01000011">
    <property type="protein sequence ID" value="SKB56176.1"/>
    <property type="molecule type" value="Genomic_DNA"/>
</dbReference>
<feature type="coiled-coil region" evidence="1">
    <location>
        <begin position="42"/>
        <end position="73"/>
    </location>
</feature>
<reference evidence="5" key="1">
    <citation type="submission" date="2017-02" db="EMBL/GenBank/DDBJ databases">
        <authorList>
            <person name="Varghese N."/>
            <person name="Submissions S."/>
        </authorList>
    </citation>
    <scope>NUCLEOTIDE SEQUENCE [LARGE SCALE GENOMIC DNA]</scope>
    <source>
        <strain evidence="5">DSM 24967</strain>
    </source>
</reference>
<evidence type="ECO:0000313" key="5">
    <source>
        <dbReference type="Proteomes" id="UP000190852"/>
    </source>
</evidence>
<feature type="signal peptide" evidence="3">
    <location>
        <begin position="1"/>
        <end position="20"/>
    </location>
</feature>
<feature type="region of interest" description="Disordered" evidence="2">
    <location>
        <begin position="196"/>
        <end position="254"/>
    </location>
</feature>
<protein>
    <recommendedName>
        <fullName evidence="6">LTXXQ motif family protein</fullName>
    </recommendedName>
</protein>
<name>A0A1T5C9Z2_9BACT</name>
<dbReference type="Gene3D" id="1.20.120.1490">
    <property type="match status" value="1"/>
</dbReference>
<accession>A0A1T5C9Z2</accession>
<keyword evidence="3" id="KW-0732">Signal</keyword>
<dbReference type="Proteomes" id="UP000190852">
    <property type="component" value="Unassembled WGS sequence"/>
</dbReference>
<gene>
    <name evidence="4" type="ORF">SAMN05660349_01770</name>
</gene>
<evidence type="ECO:0000256" key="3">
    <source>
        <dbReference type="SAM" id="SignalP"/>
    </source>
</evidence>
<proteinExistence type="predicted"/>
<evidence type="ECO:0000256" key="2">
    <source>
        <dbReference type="SAM" id="MobiDB-lite"/>
    </source>
</evidence>
<keyword evidence="1" id="KW-0175">Coiled coil</keyword>
<dbReference type="RefSeq" id="WP_079683309.1">
    <property type="nucleotide sequence ID" value="NZ_FUYQ01000011.1"/>
</dbReference>